<evidence type="ECO:0000256" key="1">
    <source>
        <dbReference type="SAM" id="SignalP"/>
    </source>
</evidence>
<feature type="non-terminal residue" evidence="2">
    <location>
        <position position="1"/>
    </location>
</feature>
<gene>
    <name evidence="2" type="ORF">SERLA73DRAFT_44457</name>
</gene>
<proteinExistence type="predicted"/>
<dbReference type="OrthoDB" id="2691459at2759"/>
<dbReference type="InterPro" id="IPR027417">
    <property type="entry name" value="P-loop_NTPase"/>
</dbReference>
<accession>F8PHF4</accession>
<feature type="chain" id="PRO_5003382039" evidence="1">
    <location>
        <begin position="27"/>
        <end position="206"/>
    </location>
</feature>
<name>F8PHF4_SERL3</name>
<evidence type="ECO:0000313" key="2">
    <source>
        <dbReference type="EMBL" id="EGO05000.1"/>
    </source>
</evidence>
<dbReference type="Proteomes" id="UP000008063">
    <property type="component" value="Unassembled WGS sequence"/>
</dbReference>
<feature type="signal peptide" evidence="1">
    <location>
        <begin position="1"/>
        <end position="26"/>
    </location>
</feature>
<evidence type="ECO:0000313" key="3">
    <source>
        <dbReference type="Proteomes" id="UP000008063"/>
    </source>
</evidence>
<dbReference type="InParanoid" id="F8PHF4"/>
<sequence>KQGKDLWKIVSKQVLLILILPKQLSSKPSERLLCHPMFWTQVCALSIDKIHLLDTWGNEFCQVFQQIGYVTSHFLSQVVMIDLTATLPTGPLMQWVCNFLGLKVVSFHLVHRSNIYANLWTVIQERTQGIGNHSFPDLIWILDSCRKTIIFCETIHISLCVHIYLWNNTLMAANCDRKISIHMYNSLNSPLSNAETWCLFCEDPRA</sequence>
<keyword evidence="3" id="KW-1185">Reference proteome</keyword>
<keyword evidence="1" id="KW-0732">Signal</keyword>
<dbReference type="AlphaFoldDB" id="F8PHF4"/>
<organism evidence="3">
    <name type="scientific">Serpula lacrymans var. lacrymans (strain S7.3)</name>
    <name type="common">Dry rot fungus</name>
    <dbReference type="NCBI Taxonomy" id="936435"/>
    <lineage>
        <taxon>Eukaryota</taxon>
        <taxon>Fungi</taxon>
        <taxon>Dikarya</taxon>
        <taxon>Basidiomycota</taxon>
        <taxon>Agaricomycotina</taxon>
        <taxon>Agaricomycetes</taxon>
        <taxon>Agaricomycetidae</taxon>
        <taxon>Boletales</taxon>
        <taxon>Coniophorineae</taxon>
        <taxon>Serpulaceae</taxon>
        <taxon>Serpula</taxon>
    </lineage>
</organism>
<protein>
    <submittedName>
        <fullName evidence="2">Uncharacterized protein</fullName>
    </submittedName>
</protein>
<dbReference type="EMBL" id="GL945474">
    <property type="protein sequence ID" value="EGO05000.1"/>
    <property type="molecule type" value="Genomic_DNA"/>
</dbReference>
<reference evidence="3" key="1">
    <citation type="journal article" date="2011" name="Science">
        <title>The plant cell wall-decomposing machinery underlies the functional diversity of forest fungi.</title>
        <authorList>
            <person name="Eastwood D.C."/>
            <person name="Floudas D."/>
            <person name="Binder M."/>
            <person name="Majcherczyk A."/>
            <person name="Schneider P."/>
            <person name="Aerts A."/>
            <person name="Asiegbu F.O."/>
            <person name="Baker S.E."/>
            <person name="Barry K."/>
            <person name="Bendiksby M."/>
            <person name="Blumentritt M."/>
            <person name="Coutinho P.M."/>
            <person name="Cullen D."/>
            <person name="de Vries R.P."/>
            <person name="Gathman A."/>
            <person name="Goodell B."/>
            <person name="Henrissat B."/>
            <person name="Ihrmark K."/>
            <person name="Kauserud H."/>
            <person name="Kohler A."/>
            <person name="LaButti K."/>
            <person name="Lapidus A."/>
            <person name="Lavin J.L."/>
            <person name="Lee Y.-H."/>
            <person name="Lindquist E."/>
            <person name="Lilly W."/>
            <person name="Lucas S."/>
            <person name="Morin E."/>
            <person name="Murat C."/>
            <person name="Oguiza J.A."/>
            <person name="Park J."/>
            <person name="Pisabarro A.G."/>
            <person name="Riley R."/>
            <person name="Rosling A."/>
            <person name="Salamov A."/>
            <person name="Schmidt O."/>
            <person name="Schmutz J."/>
            <person name="Skrede I."/>
            <person name="Stenlid J."/>
            <person name="Wiebenga A."/>
            <person name="Xie X."/>
            <person name="Kuees U."/>
            <person name="Hibbett D.S."/>
            <person name="Hoffmeister D."/>
            <person name="Hoegberg N."/>
            <person name="Martin F."/>
            <person name="Grigoriev I.V."/>
            <person name="Watkinson S.C."/>
        </authorList>
    </citation>
    <scope>NUCLEOTIDE SEQUENCE [LARGE SCALE GENOMIC DNA]</scope>
    <source>
        <strain evidence="3">strain S7.3</strain>
    </source>
</reference>
<dbReference type="Gene3D" id="3.40.50.300">
    <property type="entry name" value="P-loop containing nucleotide triphosphate hydrolases"/>
    <property type="match status" value="1"/>
</dbReference>
<dbReference type="HOGENOM" id="CLU_1571588_0_0_1"/>